<protein>
    <submittedName>
        <fullName evidence="1">Uncharacterized protein</fullName>
    </submittedName>
</protein>
<name>A0ACC0H5M1_9ERIC</name>
<reference evidence="1 2" key="1">
    <citation type="journal article" date="2022" name="Plant J.">
        <title>Chromosome-level genome of Camellia lanceoleosa provides a valuable resource for understanding genome evolution and self-incompatibility.</title>
        <authorList>
            <person name="Gong W."/>
            <person name="Xiao S."/>
            <person name="Wang L."/>
            <person name="Liao Z."/>
            <person name="Chang Y."/>
            <person name="Mo W."/>
            <person name="Hu G."/>
            <person name="Li W."/>
            <person name="Zhao G."/>
            <person name="Zhu H."/>
            <person name="Hu X."/>
            <person name="Ji K."/>
            <person name="Xiang X."/>
            <person name="Song Q."/>
            <person name="Yuan D."/>
            <person name="Jin S."/>
            <person name="Zhang L."/>
        </authorList>
    </citation>
    <scope>NUCLEOTIDE SEQUENCE [LARGE SCALE GENOMIC DNA]</scope>
    <source>
        <strain evidence="1">SQ_2022a</strain>
    </source>
</reference>
<evidence type="ECO:0000313" key="1">
    <source>
        <dbReference type="EMBL" id="KAI8008450.1"/>
    </source>
</evidence>
<dbReference type="Proteomes" id="UP001060215">
    <property type="component" value="Chromosome 7"/>
</dbReference>
<accession>A0ACC0H5M1</accession>
<gene>
    <name evidence="1" type="ORF">LOK49_LG07G02299</name>
</gene>
<comment type="caution">
    <text evidence="1">The sequence shown here is derived from an EMBL/GenBank/DDBJ whole genome shotgun (WGS) entry which is preliminary data.</text>
</comment>
<organism evidence="1 2">
    <name type="scientific">Camellia lanceoleosa</name>
    <dbReference type="NCBI Taxonomy" id="1840588"/>
    <lineage>
        <taxon>Eukaryota</taxon>
        <taxon>Viridiplantae</taxon>
        <taxon>Streptophyta</taxon>
        <taxon>Embryophyta</taxon>
        <taxon>Tracheophyta</taxon>
        <taxon>Spermatophyta</taxon>
        <taxon>Magnoliopsida</taxon>
        <taxon>eudicotyledons</taxon>
        <taxon>Gunneridae</taxon>
        <taxon>Pentapetalae</taxon>
        <taxon>asterids</taxon>
        <taxon>Ericales</taxon>
        <taxon>Theaceae</taxon>
        <taxon>Camellia</taxon>
    </lineage>
</organism>
<keyword evidence="2" id="KW-1185">Reference proteome</keyword>
<evidence type="ECO:0000313" key="2">
    <source>
        <dbReference type="Proteomes" id="UP001060215"/>
    </source>
</evidence>
<dbReference type="EMBL" id="CM045764">
    <property type="protein sequence ID" value="KAI8008450.1"/>
    <property type="molecule type" value="Genomic_DNA"/>
</dbReference>
<sequence>MHLQPCYLRHYKFSLSLSLNICVMRVYIERGREKQEQFEGPFWMRSNKKAGIYNTYIVYNKREREKKSTISIERERERERERKMKGGTMKGHSSSSSGNRGRQYMLILLLAFGAAIFGVMLLHKLRERRIFSLLLKQQDHDLYSLHLLLQKERDYNIEAKKKTEEMKAQIYSLDSRILEMQSTISSLKDEQRTMESSLAEKQNEIKLLREKEIETGKEDPQLKALTETLKQKEAEIEGLKHRLEYPIKVWSVSTDDPSNPAVNLTETASMTWREKNEEGRMKEVSGVFHESTRYRAFENSSRGVDERLNESTTYRDGDGSTRHEDRREASVADTGETTGEHSQKLENSEKGANEDSRDGLGIKEETNNANVTEAIVSHGDVLKTKSEDGDTEVMDGKEHGIARIEERENLDSQGGENQQLGMNSRVGMKMEMPDDLQAGAGYRARGKHGYASKPKGKRWRILARKRRNESSMNAENEEDVSKRSRRFHKDALQNERYKRLRDNELQKLDRHRGNHSWKNVGINSLKPQNSEDVENESGNGRSTDTNQQIENEQEVVVPDDMQTNRTVDSEASENQQIEKAQEVVDPDDMRTNKTVDSEANETAGDASEKKSDELGQSEEHADGVKQVEARDGDRVDQNSEKVKVADKHEEPEDLEVAKTQEAETDLRESRPKLEEDREESGEETDETEF</sequence>
<proteinExistence type="predicted"/>